<dbReference type="InterPro" id="IPR011704">
    <property type="entry name" value="ATPase_dyneun-rel_AAA"/>
</dbReference>
<accession>A0A1F4X6E1</accession>
<dbReference type="Proteomes" id="UP000176815">
    <property type="component" value="Unassembled WGS sequence"/>
</dbReference>
<sequence>MKPSQVIDSLSALIQIKQPVFIWGAPGVGKSQVVKQVAQKQKPNKKKPFTLIDVRAVLLDPVDLRGLPHINGDNMAHWCPPAFLPHDSSSCGILFLDELNAAPPLTQAACYQLVLDRKLGEYTLPDGWMVIAAGNRENDKAVVHRIPSALANRFVHLNFEVDINDWVRWAMQNNIKTEVIAFLRYRTNLLHSFDPKKSDEKAFPSPRSWEFVSNILSTSPSKDIEFELIKGTVGEAAAAEFIGFLRICRKIPSPDAILMNPTKAEISNDPAVNYAICGALASRATEQTFGRIVEYLNRMPDEFSVLGIRDCTMGKPELYDTKAYIDWAVKHESVML</sequence>
<dbReference type="CDD" id="cd00009">
    <property type="entry name" value="AAA"/>
    <property type="match status" value="1"/>
</dbReference>
<organism evidence="2 3">
    <name type="scientific">candidate division WWE3 bacterium RIFOXYD1_FULL_39_9</name>
    <dbReference type="NCBI Taxonomy" id="1802649"/>
    <lineage>
        <taxon>Bacteria</taxon>
        <taxon>Katanobacteria</taxon>
    </lineage>
</organism>
<dbReference type="GO" id="GO:0016887">
    <property type="term" value="F:ATP hydrolysis activity"/>
    <property type="evidence" value="ECO:0007669"/>
    <property type="project" value="InterPro"/>
</dbReference>
<proteinExistence type="predicted"/>
<reference evidence="2 3" key="1">
    <citation type="journal article" date="2016" name="Nat. Commun.">
        <title>Thousands of microbial genomes shed light on interconnected biogeochemical processes in an aquifer system.</title>
        <authorList>
            <person name="Anantharaman K."/>
            <person name="Brown C.T."/>
            <person name="Hug L.A."/>
            <person name="Sharon I."/>
            <person name="Castelle C.J."/>
            <person name="Probst A.J."/>
            <person name="Thomas B.C."/>
            <person name="Singh A."/>
            <person name="Wilkins M.J."/>
            <person name="Karaoz U."/>
            <person name="Brodie E.L."/>
            <person name="Williams K.H."/>
            <person name="Hubbard S.S."/>
            <person name="Banfield J.F."/>
        </authorList>
    </citation>
    <scope>NUCLEOTIDE SEQUENCE [LARGE SCALE GENOMIC DNA]</scope>
</reference>
<protein>
    <submittedName>
        <fullName evidence="2">ATPase</fullName>
    </submittedName>
</protein>
<dbReference type="EMBL" id="MEWG01000025">
    <property type="protein sequence ID" value="OGC77189.1"/>
    <property type="molecule type" value="Genomic_DNA"/>
</dbReference>
<dbReference type="GO" id="GO:0005524">
    <property type="term" value="F:ATP binding"/>
    <property type="evidence" value="ECO:0007669"/>
    <property type="project" value="InterPro"/>
</dbReference>
<name>A0A1F4X6E1_UNCKA</name>
<dbReference type="InterPro" id="IPR003593">
    <property type="entry name" value="AAA+_ATPase"/>
</dbReference>
<dbReference type="Pfam" id="PF07728">
    <property type="entry name" value="AAA_5"/>
    <property type="match status" value="1"/>
</dbReference>
<gene>
    <name evidence="2" type="ORF">A2619_01130</name>
</gene>
<dbReference type="SUPFAM" id="SSF52540">
    <property type="entry name" value="P-loop containing nucleoside triphosphate hydrolases"/>
    <property type="match status" value="1"/>
</dbReference>
<comment type="caution">
    <text evidence="2">The sequence shown here is derived from an EMBL/GenBank/DDBJ whole genome shotgun (WGS) entry which is preliminary data.</text>
</comment>
<dbReference type="InterPro" id="IPR027417">
    <property type="entry name" value="P-loop_NTPase"/>
</dbReference>
<evidence type="ECO:0000313" key="2">
    <source>
        <dbReference type="EMBL" id="OGC77189.1"/>
    </source>
</evidence>
<feature type="domain" description="AAA+ ATPase" evidence="1">
    <location>
        <begin position="16"/>
        <end position="160"/>
    </location>
</feature>
<evidence type="ECO:0000313" key="3">
    <source>
        <dbReference type="Proteomes" id="UP000176815"/>
    </source>
</evidence>
<dbReference type="SMART" id="SM00382">
    <property type="entry name" value="AAA"/>
    <property type="match status" value="1"/>
</dbReference>
<dbReference type="AlphaFoldDB" id="A0A1F4X6E1"/>
<evidence type="ECO:0000259" key="1">
    <source>
        <dbReference type="SMART" id="SM00382"/>
    </source>
</evidence>
<dbReference type="Gene3D" id="3.40.50.300">
    <property type="entry name" value="P-loop containing nucleotide triphosphate hydrolases"/>
    <property type="match status" value="1"/>
</dbReference>